<dbReference type="GO" id="GO:0016853">
    <property type="term" value="F:isomerase activity"/>
    <property type="evidence" value="ECO:0007669"/>
    <property type="project" value="UniProtKB-KW"/>
</dbReference>
<accession>A0ABS8L655</accession>
<protein>
    <recommendedName>
        <fullName evidence="10">Peptidyl-prolyl cis-trans isomerase</fullName>
        <ecNumber evidence="10">5.2.1.8</ecNumber>
    </recommendedName>
</protein>
<proteinExistence type="inferred from homology"/>
<comment type="function">
    <text evidence="8">Also involved in hydrogenase metallocenter assembly, probably by participating in the nickel insertion step. This function in hydrogenase biosynthesis requires chaperone activity and the presence of the metal-binding domain, but not PPIase activity.</text>
</comment>
<dbReference type="Proteomes" id="UP001430544">
    <property type="component" value="Unassembled WGS sequence"/>
</dbReference>
<keyword evidence="4" id="KW-0963">Cytoplasm</keyword>
<dbReference type="Gene3D" id="3.10.50.40">
    <property type="match status" value="1"/>
</dbReference>
<dbReference type="InterPro" id="IPR046357">
    <property type="entry name" value="PPIase_dom_sf"/>
</dbReference>
<dbReference type="PROSITE" id="PS50059">
    <property type="entry name" value="FKBP_PPIASE"/>
    <property type="match status" value="1"/>
</dbReference>
<organism evidence="12 13">
    <name type="scientific">Xanthomonas vesicatoria</name>
    <dbReference type="NCBI Taxonomy" id="56460"/>
    <lineage>
        <taxon>Bacteria</taxon>
        <taxon>Pseudomonadati</taxon>
        <taxon>Pseudomonadota</taxon>
        <taxon>Gammaproteobacteria</taxon>
        <taxon>Lysobacterales</taxon>
        <taxon>Lysobacteraceae</taxon>
        <taxon>Xanthomonas</taxon>
    </lineage>
</organism>
<feature type="domain" description="PPIase FKBP-type" evidence="11">
    <location>
        <begin position="21"/>
        <end position="98"/>
    </location>
</feature>
<keyword evidence="13" id="KW-1185">Reference proteome</keyword>
<evidence type="ECO:0000256" key="4">
    <source>
        <dbReference type="ARBA" id="ARBA00022490"/>
    </source>
</evidence>
<evidence type="ECO:0000256" key="1">
    <source>
        <dbReference type="ARBA" id="ARBA00000971"/>
    </source>
</evidence>
<comment type="caution">
    <text evidence="12">The sequence shown here is derived from an EMBL/GenBank/DDBJ whole genome shotgun (WGS) entry which is preliminary data.</text>
</comment>
<dbReference type="GeneID" id="46983649"/>
<dbReference type="PANTHER" id="PTHR47861:SF3">
    <property type="entry name" value="FKBP-TYPE PEPTIDYL-PROLYL CIS-TRANS ISOMERASE SLYD"/>
    <property type="match status" value="1"/>
</dbReference>
<keyword evidence="7 9" id="KW-0413">Isomerase</keyword>
<comment type="similarity">
    <text evidence="3 10">Belongs to the FKBP-type PPIase family.</text>
</comment>
<dbReference type="PANTHER" id="PTHR47861">
    <property type="entry name" value="FKBP-TYPE PEPTIDYL-PROLYL CIS-TRANS ISOMERASE SLYD"/>
    <property type="match status" value="1"/>
</dbReference>
<evidence type="ECO:0000256" key="9">
    <source>
        <dbReference type="PROSITE-ProRule" id="PRU00277"/>
    </source>
</evidence>
<dbReference type="SUPFAM" id="SSF54534">
    <property type="entry name" value="FKBP-like"/>
    <property type="match status" value="1"/>
</dbReference>
<evidence type="ECO:0000256" key="8">
    <source>
        <dbReference type="ARBA" id="ARBA00037071"/>
    </source>
</evidence>
<sequence>MNRCTPLDHPSWRFPREISQGRVATIHYTLSDDSGKVLDRSTPDTPLSYLHGAGNIVPGLEQALDGRRVGDTLTADVAPEQGYGPRHDQLVQHVPRDAFPTDVDVAPGVQFEARTQQGPVLVTVTEVGPEQVTVDGNHPLAGQTLHFAVEVVEVREATTDELNQGHVDDIAA</sequence>
<name>A0ABS8L655_9XANT</name>
<comment type="catalytic activity">
    <reaction evidence="1 9 10">
        <text>[protein]-peptidylproline (omega=180) = [protein]-peptidylproline (omega=0)</text>
        <dbReference type="Rhea" id="RHEA:16237"/>
        <dbReference type="Rhea" id="RHEA-COMP:10747"/>
        <dbReference type="Rhea" id="RHEA-COMP:10748"/>
        <dbReference type="ChEBI" id="CHEBI:83833"/>
        <dbReference type="ChEBI" id="CHEBI:83834"/>
        <dbReference type="EC" id="5.2.1.8"/>
    </reaction>
</comment>
<dbReference type="InterPro" id="IPR001179">
    <property type="entry name" value="PPIase_FKBP_dom"/>
</dbReference>
<comment type="subcellular location">
    <subcellularLocation>
        <location evidence="2">Cytoplasm</location>
    </subcellularLocation>
</comment>
<evidence type="ECO:0000256" key="7">
    <source>
        <dbReference type="ARBA" id="ARBA00023235"/>
    </source>
</evidence>
<evidence type="ECO:0000256" key="6">
    <source>
        <dbReference type="ARBA" id="ARBA00023186"/>
    </source>
</evidence>
<evidence type="ECO:0000256" key="5">
    <source>
        <dbReference type="ARBA" id="ARBA00023110"/>
    </source>
</evidence>
<dbReference type="RefSeq" id="WP_050812914.1">
    <property type="nucleotide sequence ID" value="NZ_CP018470.1"/>
</dbReference>
<evidence type="ECO:0000256" key="2">
    <source>
        <dbReference type="ARBA" id="ARBA00004496"/>
    </source>
</evidence>
<dbReference type="EMBL" id="JAJIUN010000013">
    <property type="protein sequence ID" value="MCC8621227.1"/>
    <property type="molecule type" value="Genomic_DNA"/>
</dbReference>
<evidence type="ECO:0000259" key="11">
    <source>
        <dbReference type="PROSITE" id="PS50059"/>
    </source>
</evidence>
<keyword evidence="6" id="KW-0143">Chaperone</keyword>
<gene>
    <name evidence="12" type="ORF">LN473_04310</name>
</gene>
<reference evidence="12" key="1">
    <citation type="submission" date="2021-11" db="EMBL/GenBank/DDBJ databases">
        <title>Genome resources and taxonomic validation of 89 Xanthomonas strains.</title>
        <authorList>
            <person name="Tambong J.T."/>
        </authorList>
    </citation>
    <scope>NUCLEOTIDE SEQUENCE</scope>
    <source>
        <strain evidence="12">Bv 5-4A</strain>
    </source>
</reference>
<evidence type="ECO:0000313" key="13">
    <source>
        <dbReference type="Proteomes" id="UP001430544"/>
    </source>
</evidence>
<dbReference type="EC" id="5.2.1.8" evidence="10"/>
<keyword evidence="5 9" id="KW-0697">Rotamase</keyword>
<dbReference type="Pfam" id="PF00254">
    <property type="entry name" value="FKBP_C"/>
    <property type="match status" value="1"/>
</dbReference>
<evidence type="ECO:0000313" key="12">
    <source>
        <dbReference type="EMBL" id="MCC8621227.1"/>
    </source>
</evidence>
<evidence type="ECO:0000256" key="10">
    <source>
        <dbReference type="RuleBase" id="RU003915"/>
    </source>
</evidence>
<evidence type="ECO:0000256" key="3">
    <source>
        <dbReference type="ARBA" id="ARBA00006577"/>
    </source>
</evidence>